<evidence type="ECO:0000256" key="2">
    <source>
        <dbReference type="SAM" id="Phobius"/>
    </source>
</evidence>
<evidence type="ECO:0000256" key="1">
    <source>
        <dbReference type="SAM" id="MobiDB-lite"/>
    </source>
</evidence>
<feature type="transmembrane region" description="Helical" evidence="2">
    <location>
        <begin position="102"/>
        <end position="122"/>
    </location>
</feature>
<accession>A0A368VS70</accession>
<comment type="caution">
    <text evidence="3">The sequence shown here is derived from an EMBL/GenBank/DDBJ whole genome shotgun (WGS) entry which is preliminary data.</text>
</comment>
<feature type="compositionally biased region" description="Basic and acidic residues" evidence="1">
    <location>
        <begin position="7"/>
        <end position="21"/>
    </location>
</feature>
<gene>
    <name evidence="3" type="ORF">DFQ14_10872</name>
</gene>
<dbReference type="Proteomes" id="UP000253495">
    <property type="component" value="Unassembled WGS sequence"/>
</dbReference>
<feature type="transmembrane region" description="Helical" evidence="2">
    <location>
        <begin position="43"/>
        <end position="65"/>
    </location>
</feature>
<dbReference type="EMBL" id="QPJC01000008">
    <property type="protein sequence ID" value="RCW42816.1"/>
    <property type="molecule type" value="Genomic_DNA"/>
</dbReference>
<evidence type="ECO:0000313" key="4">
    <source>
        <dbReference type="Proteomes" id="UP000253495"/>
    </source>
</evidence>
<evidence type="ECO:0000313" key="3">
    <source>
        <dbReference type="EMBL" id="RCW42816.1"/>
    </source>
</evidence>
<keyword evidence="2" id="KW-1133">Transmembrane helix</keyword>
<reference evidence="3 4" key="1">
    <citation type="submission" date="2018-07" db="EMBL/GenBank/DDBJ databases">
        <title>Genomic Encyclopedia of Type Strains, Phase III (KMG-III): the genomes of soil and plant-associated and newly described type strains.</title>
        <authorList>
            <person name="Whitman W."/>
        </authorList>
    </citation>
    <scope>NUCLEOTIDE SEQUENCE [LARGE SCALE GENOMIC DNA]</scope>
    <source>
        <strain evidence="3 4">CECT 8575</strain>
    </source>
</reference>
<feature type="region of interest" description="Disordered" evidence="1">
    <location>
        <begin position="1"/>
        <end position="35"/>
    </location>
</feature>
<keyword evidence="2" id="KW-0812">Transmembrane</keyword>
<sequence>MSPRPCGRKETADREAREPVPHRRRKDAAGKPPSRVGGLVRGLTGSLAAGLLVLAVTLLGVQLWATNSGLPGPGAGVVIGHLVASVVALVAQAVADRRRGLAGGLSAAVVLAVVLGALWYWWWF</sequence>
<proteinExistence type="predicted"/>
<feature type="transmembrane region" description="Helical" evidence="2">
    <location>
        <begin position="77"/>
        <end position="95"/>
    </location>
</feature>
<dbReference type="AlphaFoldDB" id="A0A368VS70"/>
<keyword evidence="2" id="KW-0472">Membrane</keyword>
<name>A0A368VS70_9ACTN</name>
<keyword evidence="4" id="KW-1185">Reference proteome</keyword>
<organism evidence="3 4">
    <name type="scientific">Halopolyspora algeriensis</name>
    <dbReference type="NCBI Taxonomy" id="1500506"/>
    <lineage>
        <taxon>Bacteria</taxon>
        <taxon>Bacillati</taxon>
        <taxon>Actinomycetota</taxon>
        <taxon>Actinomycetes</taxon>
        <taxon>Actinomycetes incertae sedis</taxon>
        <taxon>Halopolyspora</taxon>
    </lineage>
</organism>
<protein>
    <submittedName>
        <fullName evidence="3">Uncharacterized protein</fullName>
    </submittedName>
</protein>